<evidence type="ECO:0000256" key="1">
    <source>
        <dbReference type="SAM" id="MobiDB-lite"/>
    </source>
</evidence>
<name>A0A0A9ED42_ARUDO</name>
<dbReference type="EMBL" id="GBRH01203933">
    <property type="protein sequence ID" value="JAD93962.1"/>
    <property type="molecule type" value="Transcribed_RNA"/>
</dbReference>
<evidence type="ECO:0000313" key="2">
    <source>
        <dbReference type="EMBL" id="JAD93962.1"/>
    </source>
</evidence>
<organism evidence="2">
    <name type="scientific">Arundo donax</name>
    <name type="common">Giant reed</name>
    <name type="synonym">Donax arundinaceus</name>
    <dbReference type="NCBI Taxonomy" id="35708"/>
    <lineage>
        <taxon>Eukaryota</taxon>
        <taxon>Viridiplantae</taxon>
        <taxon>Streptophyta</taxon>
        <taxon>Embryophyta</taxon>
        <taxon>Tracheophyta</taxon>
        <taxon>Spermatophyta</taxon>
        <taxon>Magnoliopsida</taxon>
        <taxon>Liliopsida</taxon>
        <taxon>Poales</taxon>
        <taxon>Poaceae</taxon>
        <taxon>PACMAD clade</taxon>
        <taxon>Arundinoideae</taxon>
        <taxon>Arundineae</taxon>
        <taxon>Arundo</taxon>
    </lineage>
</organism>
<feature type="compositionally biased region" description="Basic residues" evidence="1">
    <location>
        <begin position="78"/>
        <end position="91"/>
    </location>
</feature>
<dbReference type="AlphaFoldDB" id="A0A0A9ED42"/>
<proteinExistence type="predicted"/>
<feature type="region of interest" description="Disordered" evidence="1">
    <location>
        <begin position="64"/>
        <end position="91"/>
    </location>
</feature>
<accession>A0A0A9ED42</accession>
<reference evidence="2" key="2">
    <citation type="journal article" date="2015" name="Data Brief">
        <title>Shoot transcriptome of the giant reed, Arundo donax.</title>
        <authorList>
            <person name="Barrero R.A."/>
            <person name="Guerrero F.D."/>
            <person name="Moolhuijzen P."/>
            <person name="Goolsby J.A."/>
            <person name="Tidwell J."/>
            <person name="Bellgard S.E."/>
            <person name="Bellgard M.I."/>
        </authorList>
    </citation>
    <scope>NUCLEOTIDE SEQUENCE</scope>
    <source>
        <tissue evidence="2">Shoot tissue taken approximately 20 cm above the soil surface</tissue>
    </source>
</reference>
<reference evidence="2" key="1">
    <citation type="submission" date="2014-09" db="EMBL/GenBank/DDBJ databases">
        <authorList>
            <person name="Magalhaes I.L.F."/>
            <person name="Oliveira U."/>
            <person name="Santos F.R."/>
            <person name="Vidigal T.H.D.A."/>
            <person name="Brescovit A.D."/>
            <person name="Santos A.J."/>
        </authorList>
    </citation>
    <scope>NUCLEOTIDE SEQUENCE</scope>
    <source>
        <tissue evidence="2">Shoot tissue taken approximately 20 cm above the soil surface</tissue>
    </source>
</reference>
<sequence length="91" mass="9904">MLITPSCTTVATLPKSSPSFLKSSSPELSQTLAPHHRYHHRDGFQAITTTPSVRNHIAVVSIDEHAGNVGGTRDNGGPHHHAVRRAPLQRR</sequence>
<protein>
    <submittedName>
        <fullName evidence="2">Uncharacterized protein</fullName>
    </submittedName>
</protein>